<dbReference type="Pfam" id="PF04851">
    <property type="entry name" value="ResIII"/>
    <property type="match status" value="1"/>
</dbReference>
<organism evidence="3 4">
    <name type="scientific">Gluconobacter potus</name>
    <dbReference type="NCBI Taxonomy" id="2724927"/>
    <lineage>
        <taxon>Bacteria</taxon>
        <taxon>Pseudomonadati</taxon>
        <taxon>Pseudomonadota</taxon>
        <taxon>Alphaproteobacteria</taxon>
        <taxon>Acetobacterales</taxon>
        <taxon>Acetobacteraceae</taxon>
        <taxon>Gluconobacter</taxon>
    </lineage>
</organism>
<dbReference type="AlphaFoldDB" id="A0A149QQP4"/>
<dbReference type="SMART" id="SM00490">
    <property type="entry name" value="HELICc"/>
    <property type="match status" value="1"/>
</dbReference>
<evidence type="ECO:0000313" key="4">
    <source>
        <dbReference type="Proteomes" id="UP000075573"/>
    </source>
</evidence>
<dbReference type="GO" id="GO:0005829">
    <property type="term" value="C:cytosol"/>
    <property type="evidence" value="ECO:0007669"/>
    <property type="project" value="TreeGrafter"/>
</dbReference>
<dbReference type="SUPFAM" id="SSF52540">
    <property type="entry name" value="P-loop containing nucleoside triphosphate hydrolases"/>
    <property type="match status" value="1"/>
</dbReference>
<accession>A0A149QQP4</accession>
<name>A0A149QQP4_9PROT</name>
<dbReference type="GO" id="GO:0003677">
    <property type="term" value="F:DNA binding"/>
    <property type="evidence" value="ECO:0007669"/>
    <property type="project" value="InterPro"/>
</dbReference>
<dbReference type="SMART" id="SM00487">
    <property type="entry name" value="DEXDc"/>
    <property type="match status" value="1"/>
</dbReference>
<reference evidence="3 4" key="1">
    <citation type="submission" date="2015-06" db="EMBL/GenBank/DDBJ databases">
        <title>Improved classification and identification of acetic acid bacteria using matrix-assisted laser desorption/ionization time-of-flight mass spectrometry; Gluconobacter nephelii and Gluconobacter uchimurae are later heterotypic synonyms of Gluconobacter japonicus and Gluconobacter oxydans, respectively.</title>
        <authorList>
            <person name="Li L."/>
            <person name="Cleenwerck I."/>
            <person name="De Vuyst L."/>
            <person name="Vandamme P."/>
        </authorList>
    </citation>
    <scope>NUCLEOTIDE SEQUENCE [LARGE SCALE GENOMIC DNA]</scope>
    <source>
        <strain evidence="3 4">LMG 1764</strain>
    </source>
</reference>
<comment type="caution">
    <text evidence="3">The sequence shown here is derived from an EMBL/GenBank/DDBJ whole genome shotgun (WGS) entry which is preliminary data.</text>
</comment>
<evidence type="ECO:0000259" key="2">
    <source>
        <dbReference type="PROSITE" id="PS51194"/>
    </source>
</evidence>
<dbReference type="PROSITE" id="PS51192">
    <property type="entry name" value="HELICASE_ATP_BIND_1"/>
    <property type="match status" value="1"/>
</dbReference>
<feature type="domain" description="Helicase C-terminal" evidence="2">
    <location>
        <begin position="216"/>
        <end position="383"/>
    </location>
</feature>
<protein>
    <recommendedName>
        <fullName evidence="5">Helicase</fullName>
    </recommendedName>
</protein>
<dbReference type="PROSITE" id="PS51194">
    <property type="entry name" value="HELICASE_CTER"/>
    <property type="match status" value="1"/>
</dbReference>
<proteinExistence type="predicted"/>
<sequence>MRLRDYQQEAIDQTWEWLQNNDGCPIIDAAVGAGKSVIMAAMMTQACEWDAGARILMITHSSQLVQQNYAKLVNLWPMAPAGIYSAALKQKDLYAQILFATIQSIYKKGYDIGRVDLILVDECHTISRKEKTMWHRFLTDVARVNKGVRMIGFSGTPWRLGEGPLIEGDDAIFHGISYRISIMDLIKRGFLVPVTTQATGIRVETAGLKKTGGDYNIGQLTAAVDDQIETAVADFVERGRDRRTWFIFVPSVENARHVADAIHRHGISCEIVTADTPETERTRILNGMRAGTIRSAVSVGTLTTGVDVPQADMIVGLRPTTSSALLIQMIGRVLRLSPETGKTDALLCDYAGWLAQHGPVDLIEPPRARGKGGEPPTKQCEVCDTKVPIHIMECPTCGFPFPAKEKEEEPVRASNLAALSTDVQPVRVPIIDMKFRRNPGRDGKPDTLRITFNSMMQDYNKFLTFEPEANPWARKKSAEAWAQMAFLPVHQKAPASIDEAINRKAELRVPKEITVKPVGKYPEIVGIHYE</sequence>
<dbReference type="GO" id="GO:0005524">
    <property type="term" value="F:ATP binding"/>
    <property type="evidence" value="ECO:0007669"/>
    <property type="project" value="InterPro"/>
</dbReference>
<dbReference type="InterPro" id="IPR006935">
    <property type="entry name" value="Helicase/UvrB_N"/>
</dbReference>
<dbReference type="PANTHER" id="PTHR47396">
    <property type="entry name" value="TYPE I RESTRICTION ENZYME ECOKI R PROTEIN"/>
    <property type="match status" value="1"/>
</dbReference>
<dbReference type="GO" id="GO:0016787">
    <property type="term" value="F:hydrolase activity"/>
    <property type="evidence" value="ECO:0007669"/>
    <property type="project" value="InterPro"/>
</dbReference>
<dbReference type="InterPro" id="IPR050742">
    <property type="entry name" value="Helicase_Restrict-Modif_Enz"/>
</dbReference>
<dbReference type="InterPro" id="IPR001650">
    <property type="entry name" value="Helicase_C-like"/>
</dbReference>
<evidence type="ECO:0000313" key="3">
    <source>
        <dbReference type="EMBL" id="KXU99493.1"/>
    </source>
</evidence>
<evidence type="ECO:0000259" key="1">
    <source>
        <dbReference type="PROSITE" id="PS51192"/>
    </source>
</evidence>
<gene>
    <name evidence="3" type="ORF">AD929_15785</name>
</gene>
<dbReference type="Pfam" id="PF00271">
    <property type="entry name" value="Helicase_C"/>
    <property type="match status" value="1"/>
</dbReference>
<feature type="domain" description="Helicase ATP-binding" evidence="1">
    <location>
        <begin position="26"/>
        <end position="157"/>
    </location>
</feature>
<dbReference type="PANTHER" id="PTHR47396:SF1">
    <property type="entry name" value="ATP-DEPENDENT HELICASE IRC3-RELATED"/>
    <property type="match status" value="1"/>
</dbReference>
<dbReference type="EMBL" id="LHZB01000121">
    <property type="protein sequence ID" value="KXU99493.1"/>
    <property type="molecule type" value="Genomic_DNA"/>
</dbReference>
<evidence type="ECO:0008006" key="5">
    <source>
        <dbReference type="Google" id="ProtNLM"/>
    </source>
</evidence>
<dbReference type="Gene3D" id="3.40.50.300">
    <property type="entry name" value="P-loop containing nucleotide triphosphate hydrolases"/>
    <property type="match status" value="2"/>
</dbReference>
<dbReference type="InterPro" id="IPR027417">
    <property type="entry name" value="P-loop_NTPase"/>
</dbReference>
<dbReference type="Proteomes" id="UP000075573">
    <property type="component" value="Unassembled WGS sequence"/>
</dbReference>
<dbReference type="PATRIC" id="fig|442.7.peg.68"/>
<dbReference type="InterPro" id="IPR014001">
    <property type="entry name" value="Helicase_ATP-bd"/>
</dbReference>